<proteinExistence type="predicted"/>
<dbReference type="RefSeq" id="XP_068348552.1">
    <property type="nucleotide sequence ID" value="XM_068495536.1"/>
</dbReference>
<accession>A0A1J4JB06</accession>
<sequence>MGRRSNKQHILKSITVSIDNIIVKIPVNNDELIENKKFVRDALRSVSMEINKNKFPKTLNFIPSNQANSQEQPFDAQQFAFVNNNGINSFACQNVKPGFPFPILAHQQHSDFTNSQNTDTTNLCQSDSLNNFPNLPQNLFPNPTSNQKENQLNTHDEFNPSEFNLSIHDEKPKISLNNRNILNESNAAHSKKHIRGRAIEADKFQDILSDWNRLWGDGKAQETKEEISIYDYTPLIIDFHKISQYV</sequence>
<dbReference type="EMBL" id="MLAK01001248">
    <property type="protein sequence ID" value="OHS95415.1"/>
    <property type="molecule type" value="Genomic_DNA"/>
</dbReference>
<dbReference type="Proteomes" id="UP000179807">
    <property type="component" value="Unassembled WGS sequence"/>
</dbReference>
<evidence type="ECO:0000313" key="1">
    <source>
        <dbReference type="EMBL" id="OHS95415.1"/>
    </source>
</evidence>
<comment type="caution">
    <text evidence="1">The sequence shown here is derived from an EMBL/GenBank/DDBJ whole genome shotgun (WGS) entry which is preliminary data.</text>
</comment>
<dbReference type="GeneID" id="94830240"/>
<name>A0A1J4JB06_9EUKA</name>
<reference evidence="1" key="1">
    <citation type="submission" date="2016-10" db="EMBL/GenBank/DDBJ databases">
        <authorList>
            <person name="Benchimol M."/>
            <person name="Almeida L.G."/>
            <person name="Vasconcelos A.T."/>
            <person name="Perreira-Neves A."/>
            <person name="Rosa I.A."/>
            <person name="Tasca T."/>
            <person name="Bogo M.R."/>
            <person name="de Souza W."/>
        </authorList>
    </citation>
    <scope>NUCLEOTIDE SEQUENCE [LARGE SCALE GENOMIC DNA]</scope>
    <source>
        <strain evidence="1">K</strain>
    </source>
</reference>
<protein>
    <submittedName>
        <fullName evidence="1">Uncharacterized protein</fullName>
    </submittedName>
</protein>
<keyword evidence="2" id="KW-1185">Reference proteome</keyword>
<gene>
    <name evidence="1" type="ORF">TRFO_10566</name>
</gene>
<evidence type="ECO:0000313" key="2">
    <source>
        <dbReference type="Proteomes" id="UP000179807"/>
    </source>
</evidence>
<dbReference type="AlphaFoldDB" id="A0A1J4JB06"/>
<dbReference type="VEuPathDB" id="TrichDB:TRFO_10566"/>
<organism evidence="1 2">
    <name type="scientific">Tritrichomonas foetus</name>
    <dbReference type="NCBI Taxonomy" id="1144522"/>
    <lineage>
        <taxon>Eukaryota</taxon>
        <taxon>Metamonada</taxon>
        <taxon>Parabasalia</taxon>
        <taxon>Tritrichomonadida</taxon>
        <taxon>Tritrichomonadidae</taxon>
        <taxon>Tritrichomonas</taxon>
    </lineage>
</organism>